<reference evidence="3 4" key="1">
    <citation type="journal article" date="2015" name="Annu Rev Anim Biosci">
        <title>The Genome 10K Project: a way forward.</title>
        <authorList>
            <person name="Koepfli K.P."/>
            <person name="Paten B."/>
            <person name="O'Brien S.J."/>
            <person name="Koepfli K.P."/>
            <person name="Paten B."/>
            <person name="Antunes A."/>
            <person name="Belov K."/>
            <person name="Bustamante C."/>
            <person name="Castoe T.A."/>
            <person name="Clawson H."/>
            <person name="Crawford A.J."/>
            <person name="Diekhans M."/>
            <person name="Distel D."/>
            <person name="Durbin R."/>
            <person name="Earl D."/>
            <person name="Fujita M.K."/>
            <person name="Gamble T."/>
            <person name="Georges A."/>
            <person name="Gemmell N."/>
            <person name="Gilbert M.T."/>
            <person name="Graves J.M."/>
            <person name="Green R.E."/>
            <person name="Hickey G."/>
            <person name="Jarvis E.D."/>
            <person name="Johnson W."/>
            <person name="Komissarov A."/>
            <person name="Korf I."/>
            <person name="Kuhn R."/>
            <person name="Larkin D.M."/>
            <person name="Lewin H."/>
            <person name="Lopez J.V."/>
            <person name="Ma J."/>
            <person name="Marques-Bonet T."/>
            <person name="Miller W."/>
            <person name="Murphy R."/>
            <person name="Pevzner P."/>
            <person name="Shapiro B."/>
            <person name="Steiner C."/>
            <person name="Tamazian G."/>
            <person name="Venkatesh B."/>
            <person name="Wang J."/>
            <person name="Wayne R."/>
            <person name="Wiley E."/>
            <person name="Yang H."/>
            <person name="Zhang G."/>
            <person name="Haussler D."/>
            <person name="Ryder O."/>
            <person name="O'Brien S.J."/>
        </authorList>
    </citation>
    <scope>NUCLEOTIDE SEQUENCE</scope>
</reference>
<keyword evidence="4" id="KW-1185">Reference proteome</keyword>
<evidence type="ECO:0000313" key="3">
    <source>
        <dbReference type="Ensembl" id="ENSRFEP00010002992.1"/>
    </source>
</evidence>
<reference evidence="3 4" key="2">
    <citation type="journal article" date="2018" name="Annu Rev Anim Biosci">
        <title>Bat Biology, Genomes, and the Bat1K Project: To Generate Chromosome-Level Genomes for All Living Bat Species.</title>
        <authorList>
            <person name="Teeling E.C."/>
            <person name="Vernes S.C."/>
            <person name="Davalos L.M."/>
            <person name="Ray D.A."/>
            <person name="Gilbert M.T.P."/>
            <person name="Myers E."/>
        </authorList>
    </citation>
    <scope>NUCLEOTIDE SEQUENCE</scope>
</reference>
<proteinExistence type="predicted"/>
<dbReference type="GO" id="GO:0045202">
    <property type="term" value="C:synapse"/>
    <property type="evidence" value="ECO:0007669"/>
    <property type="project" value="GOC"/>
</dbReference>
<evidence type="ECO:0000313" key="4">
    <source>
        <dbReference type="Proteomes" id="UP000472240"/>
    </source>
</evidence>
<organism evidence="3 4">
    <name type="scientific">Rhinolophus ferrumequinum</name>
    <name type="common">Greater horseshoe bat</name>
    <dbReference type="NCBI Taxonomy" id="59479"/>
    <lineage>
        <taxon>Eukaryota</taxon>
        <taxon>Metazoa</taxon>
        <taxon>Chordata</taxon>
        <taxon>Craniata</taxon>
        <taxon>Vertebrata</taxon>
        <taxon>Euteleostomi</taxon>
        <taxon>Mammalia</taxon>
        <taxon>Eutheria</taxon>
        <taxon>Laurasiatheria</taxon>
        <taxon>Chiroptera</taxon>
        <taxon>Yinpterochiroptera</taxon>
        <taxon>Rhinolophoidea</taxon>
        <taxon>Rhinolophidae</taxon>
        <taxon>Rhinolophinae</taxon>
        <taxon>Rhinolophus</taxon>
    </lineage>
</organism>
<reference evidence="3" key="5">
    <citation type="submission" date="2025-09" db="UniProtKB">
        <authorList>
            <consortium name="Ensembl"/>
        </authorList>
    </citation>
    <scope>IDENTIFICATION</scope>
</reference>
<dbReference type="GO" id="GO:0033130">
    <property type="term" value="F:acetylcholine receptor binding"/>
    <property type="evidence" value="ECO:0007669"/>
    <property type="project" value="TreeGrafter"/>
</dbReference>
<dbReference type="PANTHER" id="PTHR14569:SF0">
    <property type="entry name" value="LYMPHOCYTE ANTIGEN 6 FAMILY MEMBER G6E"/>
    <property type="match status" value="1"/>
</dbReference>
<keyword evidence="2" id="KW-0812">Transmembrane</keyword>
<dbReference type="Ensembl" id="ENSRFET00010003293.1">
    <property type="protein sequence ID" value="ENSRFEP00010002992.1"/>
    <property type="gene ID" value="ENSRFEG00010002132.1"/>
</dbReference>
<reference evidence="4" key="3">
    <citation type="submission" date="2018-12" db="EMBL/GenBank/DDBJ databases">
        <title>G10K-VGP greater horseshoe bat female genome, primary haplotype.</title>
        <authorList>
            <person name="Teeling E."/>
            <person name="Myers G."/>
            <person name="Vernes S."/>
            <person name="Pippel M."/>
            <person name="Winkler S."/>
            <person name="Fedrigo O."/>
            <person name="Rhie A."/>
            <person name="Koren S."/>
            <person name="Phillippy A."/>
            <person name="Lewin H."/>
            <person name="Damas J."/>
            <person name="Howe K."/>
            <person name="Mountcastle J."/>
            <person name="Jarvis E.D."/>
        </authorList>
    </citation>
    <scope>NUCLEOTIDE SEQUENCE [LARGE SCALE GENOMIC DNA]</scope>
</reference>
<feature type="transmembrane region" description="Helical" evidence="2">
    <location>
        <begin position="98"/>
        <end position="119"/>
    </location>
</feature>
<name>A0A671DXJ4_RHIFE</name>
<dbReference type="GO" id="GO:0002029">
    <property type="term" value="P:desensitization of G protein-coupled receptor signaling pathway"/>
    <property type="evidence" value="ECO:0007669"/>
    <property type="project" value="TreeGrafter"/>
</dbReference>
<dbReference type="InParanoid" id="A0A671DXJ4"/>
<dbReference type="PANTHER" id="PTHR14569">
    <property type="entry name" value="LYMPHOCYTE ANTIGEN 6 FAMILY MEMBER G6E"/>
    <property type="match status" value="1"/>
</dbReference>
<protein>
    <submittedName>
        <fullName evidence="3">Uncharacterized protein</fullName>
    </submittedName>
</protein>
<dbReference type="AlphaFoldDB" id="A0A671DXJ4"/>
<dbReference type="GO" id="GO:0095500">
    <property type="term" value="P:acetylcholine receptor signaling pathway"/>
    <property type="evidence" value="ECO:0007669"/>
    <property type="project" value="TreeGrafter"/>
</dbReference>
<dbReference type="InterPro" id="IPR039700">
    <property type="entry name" value="Ly6g6e"/>
</dbReference>
<dbReference type="Proteomes" id="UP000472240">
    <property type="component" value="Chromosome 3"/>
</dbReference>
<dbReference type="GO" id="GO:0005886">
    <property type="term" value="C:plasma membrane"/>
    <property type="evidence" value="ECO:0007669"/>
    <property type="project" value="TreeGrafter"/>
</dbReference>
<keyword evidence="2" id="KW-1133">Transmembrane helix</keyword>
<keyword evidence="2" id="KW-0472">Membrane</keyword>
<sequence length="163" mass="18025">CTVSPAFSGSPFLSALLPPFQPQRYHHCYTCSSAKPCYPVPTECQHDEAVASVLAPQLIGCLPTAQCPLPGHATYCACPYALRHHCCLQDVSNPLLSINYPLFTILCLFWVLVSILWSLETGPRPTPRNCRQIQHHLHHLGTHRKNIPPSEVAQEGGPGDYEE</sequence>
<evidence type="ECO:0000256" key="2">
    <source>
        <dbReference type="SAM" id="Phobius"/>
    </source>
</evidence>
<dbReference type="GO" id="GO:0030549">
    <property type="term" value="F:acetylcholine receptor activator activity"/>
    <property type="evidence" value="ECO:0007669"/>
    <property type="project" value="TreeGrafter"/>
</dbReference>
<evidence type="ECO:0000256" key="1">
    <source>
        <dbReference type="SAM" id="MobiDB-lite"/>
    </source>
</evidence>
<accession>A0A671DXJ4</accession>
<reference evidence="3" key="4">
    <citation type="submission" date="2025-08" db="UniProtKB">
        <authorList>
            <consortium name="Ensembl"/>
        </authorList>
    </citation>
    <scope>IDENTIFICATION</scope>
</reference>
<feature type="region of interest" description="Disordered" evidence="1">
    <location>
        <begin position="143"/>
        <end position="163"/>
    </location>
</feature>
<dbReference type="FunCoup" id="A0A671DXJ4">
    <property type="interactions" value="4"/>
</dbReference>